<protein>
    <submittedName>
        <fullName evidence="1">Uncharacterized protein</fullName>
    </submittedName>
</protein>
<name>A0A3S9MXF4_9FLAO</name>
<sequence length="286" mass="33482">MTDKKENKSEKINFLGLIAKRYIEDISDIIQEVILNDLASLNKDGYKHSVRALPIFAVRTLHISNGIISLILEDNIYSAKILLRSLVEHAFKINFLTAKSLGDNNGQIFEDYYIFCDLAEKLQYQKSLDYKSTVLTEDDIDQESWEKLLKNKPEIEKYSKTQIFKKANEFTFRNIFKFNIENKSVDYKNEKNELMKKSFESFLMLGAIYSDLSSFIHGGPFAESYAFPSNDKEDDNFEILDVIENVMITHFYANISILNFWNNLNNKYDDKMLKVHELILDYYKNV</sequence>
<dbReference type="InterPro" id="IPR043733">
    <property type="entry name" value="DUF5677"/>
</dbReference>
<dbReference type="RefSeq" id="WP_126446842.1">
    <property type="nucleotide sequence ID" value="NZ_CP034549.1"/>
</dbReference>
<evidence type="ECO:0000313" key="1">
    <source>
        <dbReference type="EMBL" id="AZQ43921.1"/>
    </source>
</evidence>
<evidence type="ECO:0000313" key="2">
    <source>
        <dbReference type="Proteomes" id="UP000279600"/>
    </source>
</evidence>
<accession>A0A3S9MXF4</accession>
<dbReference type="KEGG" id="noj:EJ995_06625"/>
<dbReference type="EMBL" id="CP034549">
    <property type="protein sequence ID" value="AZQ43921.1"/>
    <property type="molecule type" value="Genomic_DNA"/>
</dbReference>
<proteinExistence type="predicted"/>
<dbReference type="AlphaFoldDB" id="A0A3S9MXF4"/>
<dbReference type="OrthoDB" id="1490876at2"/>
<organism evidence="1 2">
    <name type="scientific">Nonlabens ponticola</name>
    <dbReference type="NCBI Taxonomy" id="2496866"/>
    <lineage>
        <taxon>Bacteria</taxon>
        <taxon>Pseudomonadati</taxon>
        <taxon>Bacteroidota</taxon>
        <taxon>Flavobacteriia</taxon>
        <taxon>Flavobacteriales</taxon>
        <taxon>Flavobacteriaceae</taxon>
        <taxon>Nonlabens</taxon>
    </lineage>
</organism>
<dbReference type="Proteomes" id="UP000279600">
    <property type="component" value="Chromosome"/>
</dbReference>
<keyword evidence="2" id="KW-1185">Reference proteome</keyword>
<gene>
    <name evidence="1" type="ORF">EJ995_06625</name>
</gene>
<reference evidence="1 2" key="1">
    <citation type="submission" date="2018-12" db="EMBL/GenBank/DDBJ databases">
        <title>Complete genome of Nonlabens sp. MJ115.</title>
        <authorList>
            <person name="Choi H.S."/>
            <person name="Jung J."/>
        </authorList>
    </citation>
    <scope>NUCLEOTIDE SEQUENCE [LARGE SCALE GENOMIC DNA]</scope>
    <source>
        <strain evidence="1 2">MJ115</strain>
    </source>
</reference>
<dbReference type="Pfam" id="PF18928">
    <property type="entry name" value="DUF5677"/>
    <property type="match status" value="1"/>
</dbReference>